<protein>
    <recommendedName>
        <fullName evidence="1">Bet v I/Major latex protein domain-containing protein</fullName>
    </recommendedName>
</protein>
<dbReference type="AlphaFoldDB" id="A0A1R3JY49"/>
<feature type="domain" description="Bet v I/Major latex protein" evidence="1">
    <location>
        <begin position="3"/>
        <end position="154"/>
    </location>
</feature>
<dbReference type="SMART" id="SM01037">
    <property type="entry name" value="Bet_v_1"/>
    <property type="match status" value="1"/>
</dbReference>
<dbReference type="EMBL" id="AWUE01015072">
    <property type="protein sequence ID" value="OMO99744.1"/>
    <property type="molecule type" value="Genomic_DNA"/>
</dbReference>
<dbReference type="GO" id="GO:0006952">
    <property type="term" value="P:defense response"/>
    <property type="evidence" value="ECO:0007669"/>
    <property type="project" value="InterPro"/>
</dbReference>
<dbReference type="OrthoDB" id="1858121at2759"/>
<accession>A0A1R3JY49</accession>
<dbReference type="InterPro" id="IPR051761">
    <property type="entry name" value="MLP-like_ligand-binding"/>
</dbReference>
<sequence>MSSLIGKEGIDIELKAPADKFFDMICNTPNQISDSSADNIQKCAALDGDFGNNGSIVYWNYVHDGEPKVAKEVVEGIDRKNYLISYRVIEGDVMKEFKSFVVKLQSIPKSQGEGCIARWTFEYEKLHEGVSFPKSFLELGKQVSKDVDSHLTQGD</sequence>
<evidence type="ECO:0000259" key="1">
    <source>
        <dbReference type="SMART" id="SM01037"/>
    </source>
</evidence>
<dbReference type="Proteomes" id="UP000187203">
    <property type="component" value="Unassembled WGS sequence"/>
</dbReference>
<dbReference type="STRING" id="93759.A0A1R3JY49"/>
<dbReference type="Pfam" id="PF00407">
    <property type="entry name" value="Bet_v_1"/>
    <property type="match status" value="1"/>
</dbReference>
<dbReference type="InterPro" id="IPR023393">
    <property type="entry name" value="START-like_dom_sf"/>
</dbReference>
<dbReference type="PANTHER" id="PTHR31907">
    <property type="entry name" value="MLP-LIKE PROTEIN 423"/>
    <property type="match status" value="1"/>
</dbReference>
<dbReference type="InterPro" id="IPR000916">
    <property type="entry name" value="Bet_v_I/MLP"/>
</dbReference>
<gene>
    <name evidence="2" type="ORF">COLO4_13108</name>
</gene>
<evidence type="ECO:0000313" key="3">
    <source>
        <dbReference type="Proteomes" id="UP000187203"/>
    </source>
</evidence>
<dbReference type="CDD" id="cd07816">
    <property type="entry name" value="Bet_v1-like"/>
    <property type="match status" value="1"/>
</dbReference>
<name>A0A1R3JY49_9ROSI</name>
<dbReference type="Gene3D" id="3.30.530.20">
    <property type="match status" value="1"/>
</dbReference>
<proteinExistence type="predicted"/>
<dbReference type="SUPFAM" id="SSF55961">
    <property type="entry name" value="Bet v1-like"/>
    <property type="match status" value="1"/>
</dbReference>
<comment type="caution">
    <text evidence="2">The sequence shown here is derived from an EMBL/GenBank/DDBJ whole genome shotgun (WGS) entry which is preliminary data.</text>
</comment>
<organism evidence="2 3">
    <name type="scientific">Corchorus olitorius</name>
    <dbReference type="NCBI Taxonomy" id="93759"/>
    <lineage>
        <taxon>Eukaryota</taxon>
        <taxon>Viridiplantae</taxon>
        <taxon>Streptophyta</taxon>
        <taxon>Embryophyta</taxon>
        <taxon>Tracheophyta</taxon>
        <taxon>Spermatophyta</taxon>
        <taxon>Magnoliopsida</taxon>
        <taxon>eudicotyledons</taxon>
        <taxon>Gunneridae</taxon>
        <taxon>Pentapetalae</taxon>
        <taxon>rosids</taxon>
        <taxon>malvids</taxon>
        <taxon>Malvales</taxon>
        <taxon>Malvaceae</taxon>
        <taxon>Grewioideae</taxon>
        <taxon>Apeibeae</taxon>
        <taxon>Corchorus</taxon>
    </lineage>
</organism>
<reference evidence="3" key="1">
    <citation type="submission" date="2013-09" db="EMBL/GenBank/DDBJ databases">
        <title>Corchorus olitorius genome sequencing.</title>
        <authorList>
            <person name="Alam M."/>
            <person name="Haque M.S."/>
            <person name="Islam M.S."/>
            <person name="Emdad E.M."/>
            <person name="Islam M.M."/>
            <person name="Ahmed B."/>
            <person name="Halim A."/>
            <person name="Hossen Q.M.M."/>
            <person name="Hossain M.Z."/>
            <person name="Ahmed R."/>
            <person name="Khan M.M."/>
            <person name="Islam R."/>
            <person name="Rashid M.M."/>
            <person name="Khan S.A."/>
            <person name="Rahman M.S."/>
            <person name="Alam M."/>
            <person name="Yahiya A.S."/>
            <person name="Khan M.S."/>
            <person name="Azam M.S."/>
            <person name="Haque T."/>
            <person name="Lashkar M.Z.H."/>
            <person name="Akhand A.I."/>
            <person name="Morshed G."/>
            <person name="Roy S."/>
            <person name="Uddin K.S."/>
            <person name="Rabeya T."/>
            <person name="Hossain A.S."/>
            <person name="Chowdhury A."/>
            <person name="Snigdha A.R."/>
            <person name="Mortoza M.S."/>
            <person name="Matin S.A."/>
            <person name="Hoque S.M.E."/>
            <person name="Islam M.K."/>
            <person name="Roy D.K."/>
            <person name="Haider R."/>
            <person name="Moosa M.M."/>
            <person name="Elias S.M."/>
            <person name="Hasan A.M."/>
            <person name="Jahan S."/>
            <person name="Shafiuddin M."/>
            <person name="Mahmood N."/>
            <person name="Shommy N.S."/>
        </authorList>
    </citation>
    <scope>NUCLEOTIDE SEQUENCE [LARGE SCALE GENOMIC DNA]</scope>
    <source>
        <strain evidence="3">cv. O-4</strain>
    </source>
</reference>
<keyword evidence="3" id="KW-1185">Reference proteome</keyword>
<evidence type="ECO:0000313" key="2">
    <source>
        <dbReference type="EMBL" id="OMO99744.1"/>
    </source>
</evidence>